<feature type="transmembrane region" description="Helical" evidence="15">
    <location>
        <begin position="158"/>
        <end position="176"/>
    </location>
</feature>
<keyword evidence="8 15" id="KW-0812">Transmembrane</keyword>
<dbReference type="InterPro" id="IPR035965">
    <property type="entry name" value="PAS-like_dom_sf"/>
</dbReference>
<dbReference type="AlphaFoldDB" id="A0A0C1VVE6"/>
<dbReference type="SUPFAM" id="SSF55874">
    <property type="entry name" value="ATPase domain of HSP90 chaperone/DNA topoisomerase II/histidine kinase"/>
    <property type="match status" value="1"/>
</dbReference>
<evidence type="ECO:0000256" key="10">
    <source>
        <dbReference type="ARBA" id="ARBA00022777"/>
    </source>
</evidence>
<sequence>MPDQTFHDYLCRNLSFRQRVWALLFVVVSFQLLLIGGYFHHILSDTLNHQVSARAVIQAREIASDPQLIEAVSLRDTARVQKQIKRLQGISDANFIVVGDSKGIRLAHPDIKKVGYPMQGGDNIRALQQGLHYYSIREGSLGFAIRGKSPIISSTGEIIGVVSVGYLLDTVSNLLLLYSTPFFFALLIILVCSSLGAWFFSRHIKSQMYGMEPEEIALSLRVQNSVFEAVYEGIIAVDKQGRILSANQRGLKILGIARNLSHLQGRMVNEYVTPADFFLGAKMGEDSEESQRQHQVITCNGETLVATRVKIWEDNQHSGWVISFRPRNDLSTLTSQLNQVQQQTDNLRVLSHEYANKLSTVSGLIQIGAYEEALSAIRQETETHQKLIDFISRTFNSKVIAGLLLGKYSRAKELGLALHFDPYCHLSGTPTKLTDDELAAIIGNLLDNAYEATLKNPDSNKCISILISDANETELVVEVADNGTGIPDEIAESLFDKGITSKSQPGHGIGLYLVHQLVNNAGGAILVDDAEPTGTIFSLFIPNKSLKDGNL</sequence>
<evidence type="ECO:0000256" key="8">
    <source>
        <dbReference type="ARBA" id="ARBA00022692"/>
    </source>
</evidence>
<dbReference type="SMART" id="SM00387">
    <property type="entry name" value="HATPase_c"/>
    <property type="match status" value="1"/>
</dbReference>
<dbReference type="RefSeq" id="WP_020197763.1">
    <property type="nucleotide sequence ID" value="NZ_BAOH01000140.1"/>
</dbReference>
<keyword evidence="14 15" id="KW-0472">Membrane</keyword>
<reference evidence="17 18" key="1">
    <citation type="submission" date="2014-07" db="EMBL/GenBank/DDBJ databases">
        <title>Unique and conserved regions in Vibrio harveyi and related species in comparison with the shrimp pathogen Vibrio harveyi CAIM 1792.</title>
        <authorList>
            <person name="Espinoza-Valles I."/>
            <person name="Vora G."/>
            <person name="Leekitcharoenphon P."/>
            <person name="Ussery D."/>
            <person name="Hoj L."/>
            <person name="Gomez-Gil B."/>
        </authorList>
    </citation>
    <scope>NUCLEOTIDE SEQUENCE [LARGE SCALE GENOMIC DNA]</scope>
    <source>
        <strain evidence="18">CAIM 1854 / LMG 25443</strain>
    </source>
</reference>
<dbReference type="SUPFAM" id="SSF55785">
    <property type="entry name" value="PYP-like sensor domain (PAS domain)"/>
    <property type="match status" value="1"/>
</dbReference>
<name>A0A0C1VVE6_9VIBR</name>
<keyword evidence="10" id="KW-0418">Kinase</keyword>
<evidence type="ECO:0000256" key="14">
    <source>
        <dbReference type="ARBA" id="ARBA00023136"/>
    </source>
</evidence>
<evidence type="ECO:0000256" key="11">
    <source>
        <dbReference type="ARBA" id="ARBA00022840"/>
    </source>
</evidence>
<evidence type="ECO:0000256" key="2">
    <source>
        <dbReference type="ARBA" id="ARBA00004533"/>
    </source>
</evidence>
<dbReference type="GO" id="GO:0005524">
    <property type="term" value="F:ATP binding"/>
    <property type="evidence" value="ECO:0007669"/>
    <property type="project" value="UniProtKB-KW"/>
</dbReference>
<dbReference type="PRINTS" id="PR00344">
    <property type="entry name" value="BCTRLSENSOR"/>
</dbReference>
<evidence type="ECO:0000256" key="4">
    <source>
        <dbReference type="ARBA" id="ARBA00012438"/>
    </source>
</evidence>
<dbReference type="PANTHER" id="PTHR43547:SF10">
    <property type="entry name" value="SENSOR HISTIDINE KINASE DCUS"/>
    <property type="match status" value="1"/>
</dbReference>
<comment type="caution">
    <text evidence="17">The sequence shown here is derived from an EMBL/GenBank/DDBJ whole genome shotgun (WGS) entry which is preliminary data.</text>
</comment>
<evidence type="ECO:0000256" key="9">
    <source>
        <dbReference type="ARBA" id="ARBA00022741"/>
    </source>
</evidence>
<evidence type="ECO:0000313" key="17">
    <source>
        <dbReference type="EMBL" id="KIF53883.1"/>
    </source>
</evidence>
<dbReference type="SUPFAM" id="SSF103190">
    <property type="entry name" value="Sensory domain-like"/>
    <property type="match status" value="1"/>
</dbReference>
<evidence type="ECO:0000259" key="16">
    <source>
        <dbReference type="PROSITE" id="PS50109"/>
    </source>
</evidence>
<dbReference type="GO" id="GO:0005886">
    <property type="term" value="C:plasma membrane"/>
    <property type="evidence" value="ECO:0007669"/>
    <property type="project" value="UniProtKB-SubCell"/>
</dbReference>
<dbReference type="CDD" id="cd00130">
    <property type="entry name" value="PAS"/>
    <property type="match status" value="1"/>
</dbReference>
<dbReference type="InterPro" id="IPR000014">
    <property type="entry name" value="PAS"/>
</dbReference>
<dbReference type="PATRIC" id="fig|1229493.5.peg.207"/>
<dbReference type="SUPFAM" id="SSF55890">
    <property type="entry name" value="Sporulation response regulatory protein Spo0B"/>
    <property type="match status" value="1"/>
</dbReference>
<dbReference type="InterPro" id="IPR005467">
    <property type="entry name" value="His_kinase_dom"/>
</dbReference>
<dbReference type="GO" id="GO:0000155">
    <property type="term" value="F:phosphorelay sensor kinase activity"/>
    <property type="evidence" value="ECO:0007669"/>
    <property type="project" value="InterPro"/>
</dbReference>
<dbReference type="Pfam" id="PF14689">
    <property type="entry name" value="SPOB_a"/>
    <property type="match status" value="1"/>
</dbReference>
<accession>A0A0C1VVE6</accession>
<keyword evidence="7" id="KW-0808">Transferase</keyword>
<dbReference type="Pfam" id="PF13188">
    <property type="entry name" value="PAS_8"/>
    <property type="match status" value="1"/>
</dbReference>
<keyword evidence="9" id="KW-0547">Nucleotide-binding</keyword>
<dbReference type="Gene3D" id="3.30.565.10">
    <property type="entry name" value="Histidine kinase-like ATPase, C-terminal domain"/>
    <property type="match status" value="1"/>
</dbReference>
<dbReference type="InterPro" id="IPR033463">
    <property type="entry name" value="sCache_3"/>
</dbReference>
<dbReference type="PROSITE" id="PS50109">
    <property type="entry name" value="HIS_KIN"/>
    <property type="match status" value="1"/>
</dbReference>
<evidence type="ECO:0000256" key="1">
    <source>
        <dbReference type="ARBA" id="ARBA00000085"/>
    </source>
</evidence>
<feature type="transmembrane region" description="Helical" evidence="15">
    <location>
        <begin position="20"/>
        <end position="39"/>
    </location>
</feature>
<keyword evidence="12 15" id="KW-1133">Transmembrane helix</keyword>
<organism evidence="17 18">
    <name type="scientific">Vibrio owensii CAIM 1854 = LMG 25443</name>
    <dbReference type="NCBI Taxonomy" id="1229493"/>
    <lineage>
        <taxon>Bacteria</taxon>
        <taxon>Pseudomonadati</taxon>
        <taxon>Pseudomonadota</taxon>
        <taxon>Gammaproteobacteria</taxon>
        <taxon>Vibrionales</taxon>
        <taxon>Vibrionaceae</taxon>
        <taxon>Vibrio</taxon>
    </lineage>
</organism>
<keyword evidence="6" id="KW-0597">Phosphoprotein</keyword>
<evidence type="ECO:0000256" key="12">
    <source>
        <dbReference type="ARBA" id="ARBA00022989"/>
    </source>
</evidence>
<gene>
    <name evidence="17" type="ORF">H735_05710</name>
</gene>
<dbReference type="InterPro" id="IPR036890">
    <property type="entry name" value="HATPase_C_sf"/>
</dbReference>
<dbReference type="CDD" id="cd16915">
    <property type="entry name" value="HATPase_DpiB-CitA-like"/>
    <property type="match status" value="1"/>
</dbReference>
<dbReference type="PANTHER" id="PTHR43547">
    <property type="entry name" value="TWO-COMPONENT HISTIDINE KINASE"/>
    <property type="match status" value="1"/>
</dbReference>
<evidence type="ECO:0000256" key="13">
    <source>
        <dbReference type="ARBA" id="ARBA00023012"/>
    </source>
</evidence>
<dbReference type="InterPro" id="IPR003594">
    <property type="entry name" value="HATPase_dom"/>
</dbReference>
<dbReference type="Pfam" id="PF02518">
    <property type="entry name" value="HATPase_c"/>
    <property type="match status" value="1"/>
</dbReference>
<evidence type="ECO:0000256" key="5">
    <source>
        <dbReference type="ARBA" id="ARBA00022475"/>
    </source>
</evidence>
<comment type="catalytic activity">
    <reaction evidence="1">
        <text>ATP + protein L-histidine = ADP + protein N-phospho-L-histidine.</text>
        <dbReference type="EC" id="2.7.13.3"/>
    </reaction>
</comment>
<evidence type="ECO:0000256" key="3">
    <source>
        <dbReference type="ARBA" id="ARBA00004651"/>
    </source>
</evidence>
<dbReference type="Gene3D" id="3.30.450.20">
    <property type="entry name" value="PAS domain"/>
    <property type="match status" value="2"/>
</dbReference>
<dbReference type="InterPro" id="IPR016120">
    <property type="entry name" value="Sig_transdc_His_kin_SpoOB"/>
</dbReference>
<feature type="domain" description="Histidine kinase" evidence="16">
    <location>
        <begin position="349"/>
        <end position="545"/>
    </location>
</feature>
<dbReference type="InterPro" id="IPR039506">
    <property type="entry name" value="SPOB_a"/>
</dbReference>
<dbReference type="Proteomes" id="UP000031586">
    <property type="component" value="Unassembled WGS sequence"/>
</dbReference>
<evidence type="ECO:0000256" key="15">
    <source>
        <dbReference type="SAM" id="Phobius"/>
    </source>
</evidence>
<evidence type="ECO:0000313" key="18">
    <source>
        <dbReference type="Proteomes" id="UP000031586"/>
    </source>
</evidence>
<proteinExistence type="predicted"/>
<dbReference type="Pfam" id="PF17203">
    <property type="entry name" value="sCache_3_2"/>
    <property type="match status" value="1"/>
</dbReference>
<comment type="subcellular location">
    <subcellularLocation>
        <location evidence="2">Cell inner membrane</location>
    </subcellularLocation>
    <subcellularLocation>
        <location evidence="3">Cell membrane</location>
        <topology evidence="3">Multi-pass membrane protein</topology>
    </subcellularLocation>
</comment>
<dbReference type="InterPro" id="IPR029151">
    <property type="entry name" value="Sensor-like_sf"/>
</dbReference>
<protein>
    <recommendedName>
        <fullName evidence="4">histidine kinase</fullName>
        <ecNumber evidence="4">2.7.13.3</ecNumber>
    </recommendedName>
</protein>
<dbReference type="EC" id="2.7.13.3" evidence="4"/>
<dbReference type="EMBL" id="JPRD01000011">
    <property type="protein sequence ID" value="KIF53883.1"/>
    <property type="molecule type" value="Genomic_DNA"/>
</dbReference>
<dbReference type="InterPro" id="IPR004358">
    <property type="entry name" value="Sig_transdc_His_kin-like_C"/>
</dbReference>
<evidence type="ECO:0000256" key="7">
    <source>
        <dbReference type="ARBA" id="ARBA00022679"/>
    </source>
</evidence>
<keyword evidence="5" id="KW-1003">Cell membrane</keyword>
<feature type="transmembrane region" description="Helical" evidence="15">
    <location>
        <begin position="182"/>
        <end position="201"/>
    </location>
</feature>
<keyword evidence="11" id="KW-0067">ATP-binding</keyword>
<keyword evidence="13" id="KW-0902">Two-component regulatory system</keyword>
<evidence type="ECO:0000256" key="6">
    <source>
        <dbReference type="ARBA" id="ARBA00022553"/>
    </source>
</evidence>
<dbReference type="SMART" id="SM00091">
    <property type="entry name" value="PAS"/>
    <property type="match status" value="1"/>
</dbReference>